<reference evidence="1" key="1">
    <citation type="submission" date="2020-05" db="EMBL/GenBank/DDBJ databases">
        <title>Large-scale comparative analyses of tick genomes elucidate their genetic diversity and vector capacities.</title>
        <authorList>
            <person name="Jia N."/>
            <person name="Wang J."/>
            <person name="Shi W."/>
            <person name="Du L."/>
            <person name="Sun Y."/>
            <person name="Zhan W."/>
            <person name="Jiang J."/>
            <person name="Wang Q."/>
            <person name="Zhang B."/>
            <person name="Ji P."/>
            <person name="Sakyi L.B."/>
            <person name="Cui X."/>
            <person name="Yuan T."/>
            <person name="Jiang B."/>
            <person name="Yang W."/>
            <person name="Lam T.T.-Y."/>
            <person name="Chang Q."/>
            <person name="Ding S."/>
            <person name="Wang X."/>
            <person name="Zhu J."/>
            <person name="Ruan X."/>
            <person name="Zhao L."/>
            <person name="Wei J."/>
            <person name="Que T."/>
            <person name="Du C."/>
            <person name="Cheng J."/>
            <person name="Dai P."/>
            <person name="Han X."/>
            <person name="Huang E."/>
            <person name="Gao Y."/>
            <person name="Liu J."/>
            <person name="Shao H."/>
            <person name="Ye R."/>
            <person name="Li L."/>
            <person name="Wei W."/>
            <person name="Wang X."/>
            <person name="Wang C."/>
            <person name="Yang T."/>
            <person name="Huo Q."/>
            <person name="Li W."/>
            <person name="Guo W."/>
            <person name="Chen H."/>
            <person name="Zhou L."/>
            <person name="Ni X."/>
            <person name="Tian J."/>
            <person name="Zhou Y."/>
            <person name="Sheng Y."/>
            <person name="Liu T."/>
            <person name="Pan Y."/>
            <person name="Xia L."/>
            <person name="Li J."/>
            <person name="Zhao F."/>
            <person name="Cao W."/>
        </authorList>
    </citation>
    <scope>NUCLEOTIDE SEQUENCE</scope>
    <source>
        <strain evidence="1">Hyas-2018</strain>
    </source>
</reference>
<evidence type="ECO:0000313" key="1">
    <source>
        <dbReference type="EMBL" id="KAH6923145.1"/>
    </source>
</evidence>
<sequence length="109" mass="12249">MVKNGTLKTNQQLHDTKTRLLRHETLARVAALNGLDQYVFLDEGPEKTSLAQYAHVARSQASLPSATGERKNSFLHNFLQSVAGAVYIDSGYDVDTTERIFLKFFKPHL</sequence>
<keyword evidence="2" id="KW-1185">Reference proteome</keyword>
<evidence type="ECO:0000313" key="2">
    <source>
        <dbReference type="Proteomes" id="UP000821845"/>
    </source>
</evidence>
<organism evidence="1 2">
    <name type="scientific">Hyalomma asiaticum</name>
    <name type="common">Tick</name>
    <dbReference type="NCBI Taxonomy" id="266040"/>
    <lineage>
        <taxon>Eukaryota</taxon>
        <taxon>Metazoa</taxon>
        <taxon>Ecdysozoa</taxon>
        <taxon>Arthropoda</taxon>
        <taxon>Chelicerata</taxon>
        <taxon>Arachnida</taxon>
        <taxon>Acari</taxon>
        <taxon>Parasitiformes</taxon>
        <taxon>Ixodida</taxon>
        <taxon>Ixodoidea</taxon>
        <taxon>Ixodidae</taxon>
        <taxon>Hyalomminae</taxon>
        <taxon>Hyalomma</taxon>
    </lineage>
</organism>
<proteinExistence type="predicted"/>
<accession>A0ACB7RL68</accession>
<gene>
    <name evidence="1" type="ORF">HPB50_023764</name>
</gene>
<comment type="caution">
    <text evidence="1">The sequence shown here is derived from an EMBL/GenBank/DDBJ whole genome shotgun (WGS) entry which is preliminary data.</text>
</comment>
<dbReference type="Proteomes" id="UP000821845">
    <property type="component" value="Chromosome 9"/>
</dbReference>
<dbReference type="EMBL" id="CM023489">
    <property type="protein sequence ID" value="KAH6923145.1"/>
    <property type="molecule type" value="Genomic_DNA"/>
</dbReference>
<name>A0ACB7RL68_HYAAI</name>
<protein>
    <submittedName>
        <fullName evidence="1">Uncharacterized protein</fullName>
    </submittedName>
</protein>